<dbReference type="PANTHER" id="PTHR31126:SF14">
    <property type="entry name" value="TYROSINE-PROTEIN PHOSPHATASE OCA6-RELATED"/>
    <property type="match status" value="1"/>
</dbReference>
<feature type="region of interest" description="Disordered" evidence="2">
    <location>
        <begin position="247"/>
        <end position="306"/>
    </location>
</feature>
<proteinExistence type="predicted"/>
<evidence type="ECO:0000256" key="1">
    <source>
        <dbReference type="SAM" id="Coils"/>
    </source>
</evidence>
<feature type="compositionally biased region" description="Acidic residues" evidence="2">
    <location>
        <begin position="285"/>
        <end position="297"/>
    </location>
</feature>
<feature type="compositionally biased region" description="Low complexity" evidence="2">
    <location>
        <begin position="247"/>
        <end position="281"/>
    </location>
</feature>
<dbReference type="Gene3D" id="3.90.190.10">
    <property type="entry name" value="Protein tyrosine phosphatase superfamily"/>
    <property type="match status" value="1"/>
</dbReference>
<comment type="caution">
    <text evidence="3">The sequence shown here is derived from an EMBL/GenBank/DDBJ whole genome shotgun (WGS) entry which is preliminary data.</text>
</comment>
<evidence type="ECO:0000313" key="4">
    <source>
        <dbReference type="Proteomes" id="UP000654370"/>
    </source>
</evidence>
<dbReference type="OrthoDB" id="6375174at2759"/>
<dbReference type="EMBL" id="JAEPQZ010000014">
    <property type="protein sequence ID" value="KAG2173603.1"/>
    <property type="molecule type" value="Genomic_DNA"/>
</dbReference>
<dbReference type="Proteomes" id="UP000654370">
    <property type="component" value="Unassembled WGS sequence"/>
</dbReference>
<sequence>MPTLPPLIPPFRFAAVEDNVFRGAYPKQRNLRFIKRLVRGEGHDHERLPDVRLITLLFVRLHLKTMLSLIPDPLPDDILSYCDEQGINAIHLRVDKMKEDNIPLTYSRTIAAIQTIIDPENQPIYVHCLDGSDVTGLVIACLRKLQMWSTSSAMGEYLRFLRSNVISPEVFEFVEKFFNLDVTIPMAIPPWLWGGTVSFRKHPSLKLKFLNPEMMTEEEREIKDLKEKKEKDKEEYYRKRKNDLLDNLLDQSGTSGSGRNRQQSQHGGSSQANAAQSSSTACDDNNADENGDVDQVDDANKKDTNAEDELLVDVDVDAMMIGDLNELNYYDQRRDEDPDKEVIPEDGTGLSADGRYQKEPLSLLLRALALEGLEW</sequence>
<dbReference type="SUPFAM" id="SSF52799">
    <property type="entry name" value="(Phosphotyrosine protein) phosphatases II"/>
    <property type="match status" value="1"/>
</dbReference>
<dbReference type="Pfam" id="PF03162">
    <property type="entry name" value="Y_phosphatase2"/>
    <property type="match status" value="1"/>
</dbReference>
<feature type="region of interest" description="Disordered" evidence="2">
    <location>
        <begin position="331"/>
        <end position="354"/>
    </location>
</feature>
<reference evidence="3" key="1">
    <citation type="submission" date="2020-12" db="EMBL/GenBank/DDBJ databases">
        <title>Metabolic potential, ecology and presence of endohyphal bacteria is reflected in genomic diversity of Mucoromycotina.</title>
        <authorList>
            <person name="Muszewska A."/>
            <person name="Okrasinska A."/>
            <person name="Steczkiewicz K."/>
            <person name="Drgas O."/>
            <person name="Orlowska M."/>
            <person name="Perlinska-Lenart U."/>
            <person name="Aleksandrzak-Piekarczyk T."/>
            <person name="Szatraj K."/>
            <person name="Zielenkiewicz U."/>
            <person name="Pilsyk S."/>
            <person name="Malc E."/>
            <person name="Mieczkowski P."/>
            <person name="Kruszewska J.S."/>
            <person name="Biernat P."/>
            <person name="Pawlowska J."/>
        </authorList>
    </citation>
    <scope>NUCLEOTIDE SEQUENCE</scope>
    <source>
        <strain evidence="3">WA0000067209</strain>
    </source>
</reference>
<dbReference type="InterPro" id="IPR029021">
    <property type="entry name" value="Prot-tyrosine_phosphatase-like"/>
</dbReference>
<keyword evidence="4" id="KW-1185">Reference proteome</keyword>
<accession>A0A8H7UBA7</accession>
<feature type="coiled-coil region" evidence="1">
    <location>
        <begin position="215"/>
        <end position="242"/>
    </location>
</feature>
<organism evidence="3 4">
    <name type="scientific">Mortierella isabellina</name>
    <name type="common">Filamentous fungus</name>
    <name type="synonym">Umbelopsis isabellina</name>
    <dbReference type="NCBI Taxonomy" id="91625"/>
    <lineage>
        <taxon>Eukaryota</taxon>
        <taxon>Fungi</taxon>
        <taxon>Fungi incertae sedis</taxon>
        <taxon>Mucoromycota</taxon>
        <taxon>Mucoromycotina</taxon>
        <taxon>Umbelopsidomycetes</taxon>
        <taxon>Umbelopsidales</taxon>
        <taxon>Umbelopsidaceae</taxon>
        <taxon>Umbelopsis</taxon>
    </lineage>
</organism>
<keyword evidence="1" id="KW-0175">Coiled coil</keyword>
<protein>
    <recommendedName>
        <fullName evidence="5">Protein-tyrosine-phosphatase</fullName>
    </recommendedName>
</protein>
<evidence type="ECO:0008006" key="5">
    <source>
        <dbReference type="Google" id="ProtNLM"/>
    </source>
</evidence>
<dbReference type="InterPro" id="IPR004861">
    <property type="entry name" value="Siw14-like"/>
</dbReference>
<dbReference type="GO" id="GO:0016791">
    <property type="term" value="F:phosphatase activity"/>
    <property type="evidence" value="ECO:0007669"/>
    <property type="project" value="TreeGrafter"/>
</dbReference>
<dbReference type="AlphaFoldDB" id="A0A8H7UBA7"/>
<name>A0A8H7UBA7_MORIS</name>
<evidence type="ECO:0000313" key="3">
    <source>
        <dbReference type="EMBL" id="KAG2173603.1"/>
    </source>
</evidence>
<dbReference type="PANTHER" id="PTHR31126">
    <property type="entry name" value="TYROSINE-PROTEIN PHOSPHATASE"/>
    <property type="match status" value="1"/>
</dbReference>
<feature type="compositionally biased region" description="Basic and acidic residues" evidence="2">
    <location>
        <begin position="331"/>
        <end position="343"/>
    </location>
</feature>
<evidence type="ECO:0000256" key="2">
    <source>
        <dbReference type="SAM" id="MobiDB-lite"/>
    </source>
</evidence>
<gene>
    <name evidence="3" type="ORF">INT43_005021</name>
</gene>